<dbReference type="GeneID" id="126882523"/>
<proteinExistence type="predicted"/>
<dbReference type="Pfam" id="PF00096">
    <property type="entry name" value="zf-C2H2"/>
    <property type="match status" value="2"/>
</dbReference>
<dbReference type="InterPro" id="IPR013087">
    <property type="entry name" value="Znf_C2H2_type"/>
</dbReference>
<dbReference type="InterPro" id="IPR036236">
    <property type="entry name" value="Znf_C2H2_sf"/>
</dbReference>
<keyword evidence="4" id="KW-0862">Zinc</keyword>
<dbReference type="EnsemblMetazoa" id="XM_050647490.1">
    <property type="protein sequence ID" value="XP_050503447.1"/>
    <property type="gene ID" value="LOC126882523"/>
</dbReference>
<accession>A0ABM5JZT3</accession>
<dbReference type="SUPFAM" id="SSF57667">
    <property type="entry name" value="beta-beta-alpha zinc fingers"/>
    <property type="match status" value="1"/>
</dbReference>
<dbReference type="Proteomes" id="UP001652700">
    <property type="component" value="Unplaced"/>
</dbReference>
<feature type="domain" description="C2H2-type" evidence="6">
    <location>
        <begin position="82"/>
        <end position="109"/>
    </location>
</feature>
<organism evidence="7 8">
    <name type="scientific">Diabrotica virgifera virgifera</name>
    <name type="common">western corn rootworm</name>
    <dbReference type="NCBI Taxonomy" id="50390"/>
    <lineage>
        <taxon>Eukaryota</taxon>
        <taxon>Metazoa</taxon>
        <taxon>Ecdysozoa</taxon>
        <taxon>Arthropoda</taxon>
        <taxon>Hexapoda</taxon>
        <taxon>Insecta</taxon>
        <taxon>Pterygota</taxon>
        <taxon>Neoptera</taxon>
        <taxon>Endopterygota</taxon>
        <taxon>Coleoptera</taxon>
        <taxon>Polyphaga</taxon>
        <taxon>Cucujiformia</taxon>
        <taxon>Chrysomeloidea</taxon>
        <taxon>Chrysomelidae</taxon>
        <taxon>Galerucinae</taxon>
        <taxon>Diabroticina</taxon>
        <taxon>Diabroticites</taxon>
        <taxon>Diabrotica</taxon>
    </lineage>
</organism>
<evidence type="ECO:0000256" key="5">
    <source>
        <dbReference type="PROSITE-ProRule" id="PRU00042"/>
    </source>
</evidence>
<evidence type="ECO:0000313" key="8">
    <source>
        <dbReference type="Proteomes" id="UP001652700"/>
    </source>
</evidence>
<evidence type="ECO:0000313" key="7">
    <source>
        <dbReference type="EnsemblMetazoa" id="XP_050503447.1"/>
    </source>
</evidence>
<dbReference type="SMART" id="SM00355">
    <property type="entry name" value="ZnF_C2H2"/>
    <property type="match status" value="4"/>
</dbReference>
<dbReference type="Gene3D" id="3.30.160.60">
    <property type="entry name" value="Classic Zinc Finger"/>
    <property type="match status" value="2"/>
</dbReference>
<keyword evidence="1" id="KW-0479">Metal-binding</keyword>
<evidence type="ECO:0000256" key="2">
    <source>
        <dbReference type="ARBA" id="ARBA00022737"/>
    </source>
</evidence>
<keyword evidence="2" id="KW-0677">Repeat</keyword>
<feature type="domain" description="C2H2-type" evidence="6">
    <location>
        <begin position="12"/>
        <end position="39"/>
    </location>
</feature>
<dbReference type="PROSITE" id="PS50157">
    <property type="entry name" value="ZINC_FINGER_C2H2_2"/>
    <property type="match status" value="2"/>
</dbReference>
<evidence type="ECO:0000256" key="3">
    <source>
        <dbReference type="ARBA" id="ARBA00022771"/>
    </source>
</evidence>
<keyword evidence="8" id="KW-1185">Reference proteome</keyword>
<dbReference type="PANTHER" id="PTHR24379:SF121">
    <property type="entry name" value="C2H2-TYPE DOMAIN-CONTAINING PROTEIN"/>
    <property type="match status" value="1"/>
</dbReference>
<protein>
    <recommendedName>
        <fullName evidence="6">C2H2-type domain-containing protein</fullName>
    </recommendedName>
</protein>
<evidence type="ECO:0000256" key="1">
    <source>
        <dbReference type="ARBA" id="ARBA00022723"/>
    </source>
</evidence>
<sequence length="147" mass="17516">MVHMQCVTGVPYMCFKCGKSYKVKRSLNRHLKVECGKAKTMICRYCNQSYYYKQELQCHMFNKHKLLNFIILKLCLILGNVFRCKKCPRIYRYATSLYNHVRYECGKEPKFICSFCPYKAKRKHCLKDHLKAIHQVDPTIYLQPLDG</sequence>
<dbReference type="PANTHER" id="PTHR24379">
    <property type="entry name" value="KRAB AND ZINC FINGER DOMAIN-CONTAINING"/>
    <property type="match status" value="1"/>
</dbReference>
<keyword evidence="3 5" id="KW-0863">Zinc-finger</keyword>
<dbReference type="RefSeq" id="XP_050503447.1">
    <property type="nucleotide sequence ID" value="XM_050647490.1"/>
</dbReference>
<evidence type="ECO:0000256" key="4">
    <source>
        <dbReference type="ARBA" id="ARBA00022833"/>
    </source>
</evidence>
<name>A0ABM5JZT3_DIAVI</name>
<reference evidence="7" key="1">
    <citation type="submission" date="2025-05" db="UniProtKB">
        <authorList>
            <consortium name="EnsemblMetazoa"/>
        </authorList>
    </citation>
    <scope>IDENTIFICATION</scope>
</reference>
<evidence type="ECO:0000259" key="6">
    <source>
        <dbReference type="PROSITE" id="PS50157"/>
    </source>
</evidence>